<gene>
    <name evidence="3" type="ORF">J2Z34_000669</name>
</gene>
<sequence length="428" mass="44849">MNISVIILLAIVVAIGLGFAFKINVGLFGILFAYFIGVFGLGMSVKAVTATWSLTLFFTIFAITFFYGFAISNGTLELIAKKSVYLTRNVPYLIPFVCYGLCIAMSGIGPGPYAVYAFLSPLIMAIAKEIKMHKMIAVVGIVGGGVAGAFTSIGMGGGIAKGLIEGAGYVQEAAQFTNRVLINSFIGETILFIIVYIIFKGYKVKPSSIEKPVAFNREQKINMILIVLTLALTIFPTLFSNLVPDSAMLKTIAKGADVAYVCILGAILGIFFKIGKEKAAFAIVPWNTIILLCGMGMLVSVAVAAGTIDMIANAISTNVSKTTAPVVMTILAGAMSFFSSTMGVVMPTLYPVVPTIVAATGVAPTALFSVITLGAAVTGVSPFSSGGGLALPAIQDEQEKAVVFKQLLILPFASLAVIAILVLVGIIR</sequence>
<feature type="domain" description="Dicarboxylate carrier MatC N-terminal" evidence="2">
    <location>
        <begin position="1"/>
        <end position="149"/>
    </location>
</feature>
<evidence type="ECO:0000256" key="1">
    <source>
        <dbReference type="SAM" id="Phobius"/>
    </source>
</evidence>
<feature type="transmembrane region" description="Helical" evidence="1">
    <location>
        <begin position="180"/>
        <end position="199"/>
    </location>
</feature>
<feature type="transmembrane region" description="Helical" evidence="1">
    <location>
        <begin position="92"/>
        <end position="115"/>
    </location>
</feature>
<keyword evidence="4" id="KW-1185">Reference proteome</keyword>
<reference evidence="3 4" key="1">
    <citation type="submission" date="2021-03" db="EMBL/GenBank/DDBJ databases">
        <title>Genomic Encyclopedia of Type Strains, Phase IV (KMG-IV): sequencing the most valuable type-strain genomes for metagenomic binning, comparative biology and taxonomic classification.</title>
        <authorList>
            <person name="Goeker M."/>
        </authorList>
    </citation>
    <scope>NUCLEOTIDE SEQUENCE [LARGE SCALE GENOMIC DNA]</scope>
    <source>
        <strain evidence="3 4">DSM 6139</strain>
    </source>
</reference>
<feature type="transmembrane region" description="Helical" evidence="1">
    <location>
        <begin position="403"/>
        <end position="427"/>
    </location>
</feature>
<keyword evidence="1" id="KW-0472">Membrane</keyword>
<organism evidence="3 4">
    <name type="scientific">Youngiibacter multivorans</name>
    <dbReference type="NCBI Taxonomy" id="937251"/>
    <lineage>
        <taxon>Bacteria</taxon>
        <taxon>Bacillati</taxon>
        <taxon>Bacillota</taxon>
        <taxon>Clostridia</taxon>
        <taxon>Eubacteriales</taxon>
        <taxon>Clostridiaceae</taxon>
        <taxon>Youngiibacter</taxon>
    </lineage>
</organism>
<feature type="transmembrane region" description="Helical" evidence="1">
    <location>
        <begin position="362"/>
        <end position="383"/>
    </location>
</feature>
<feature type="transmembrane region" description="Helical" evidence="1">
    <location>
        <begin position="136"/>
        <end position="160"/>
    </location>
</feature>
<feature type="transmembrane region" description="Helical" evidence="1">
    <location>
        <begin position="55"/>
        <end position="72"/>
    </location>
</feature>
<dbReference type="EMBL" id="JAGGKC010000004">
    <property type="protein sequence ID" value="MBP1918197.1"/>
    <property type="molecule type" value="Genomic_DNA"/>
</dbReference>
<feature type="transmembrane region" description="Helical" evidence="1">
    <location>
        <begin position="326"/>
        <end position="350"/>
    </location>
</feature>
<proteinExistence type="predicted"/>
<dbReference type="Proteomes" id="UP001519271">
    <property type="component" value="Unassembled WGS sequence"/>
</dbReference>
<evidence type="ECO:0000259" key="2">
    <source>
        <dbReference type="Pfam" id="PF07158"/>
    </source>
</evidence>
<protein>
    <submittedName>
        <fullName evidence="3">Di/tricarboxylate transporter</fullName>
    </submittedName>
</protein>
<comment type="caution">
    <text evidence="3">The sequence shown here is derived from an EMBL/GenBank/DDBJ whole genome shotgun (WGS) entry which is preliminary data.</text>
</comment>
<keyword evidence="1" id="KW-1133">Transmembrane helix</keyword>
<evidence type="ECO:0000313" key="4">
    <source>
        <dbReference type="Proteomes" id="UP001519271"/>
    </source>
</evidence>
<feature type="transmembrane region" description="Helical" evidence="1">
    <location>
        <begin position="251"/>
        <end position="272"/>
    </location>
</feature>
<accession>A0ABS4G116</accession>
<dbReference type="RefSeq" id="WP_209458441.1">
    <property type="nucleotide sequence ID" value="NZ_JAGGKC010000004.1"/>
</dbReference>
<feature type="transmembrane region" description="Helical" evidence="1">
    <location>
        <begin position="30"/>
        <end position="48"/>
    </location>
</feature>
<feature type="transmembrane region" description="Helical" evidence="1">
    <location>
        <begin position="220"/>
        <end position="239"/>
    </location>
</feature>
<dbReference type="Pfam" id="PF07158">
    <property type="entry name" value="MatC_N"/>
    <property type="match status" value="1"/>
</dbReference>
<name>A0ABS4G116_9CLOT</name>
<dbReference type="InterPro" id="IPR009827">
    <property type="entry name" value="MatC_N"/>
</dbReference>
<evidence type="ECO:0000313" key="3">
    <source>
        <dbReference type="EMBL" id="MBP1918197.1"/>
    </source>
</evidence>
<feature type="transmembrane region" description="Helical" evidence="1">
    <location>
        <begin position="284"/>
        <end position="306"/>
    </location>
</feature>
<keyword evidence="1" id="KW-0812">Transmembrane</keyword>